<evidence type="ECO:0000313" key="1">
    <source>
        <dbReference type="EMBL" id="QJP07563.1"/>
    </source>
</evidence>
<sequence length="81" mass="8845">MNPWQGFVPRTLAEVTEVVMKAIRTRHARHYLLAAFIGVALLGLHETLQSDRAQSACRSDAEAISCAYPPVAHLGVLSSPF</sequence>
<proteinExistence type="predicted"/>
<evidence type="ECO:0000313" key="2">
    <source>
        <dbReference type="Proteomes" id="UP000502549"/>
    </source>
</evidence>
<reference evidence="1 2" key="1">
    <citation type="submission" date="2020-02" db="EMBL/GenBank/DDBJ databases">
        <title>Complete genome sequence of Pseudomonas multiresinivorans ORNL1.</title>
        <authorList>
            <person name="Podar M."/>
        </authorList>
    </citation>
    <scope>NUCLEOTIDE SEQUENCE [LARGE SCALE GENOMIC DNA]</scope>
    <source>
        <strain evidence="2">populi</strain>
    </source>
</reference>
<keyword evidence="2" id="KW-1185">Reference proteome</keyword>
<dbReference type="Proteomes" id="UP000502549">
    <property type="component" value="Chromosome"/>
</dbReference>
<dbReference type="RefSeq" id="WP_169936301.1">
    <property type="nucleotide sequence ID" value="NZ_CP048833.1"/>
</dbReference>
<dbReference type="AlphaFoldDB" id="A0A7Z3GP43"/>
<gene>
    <name evidence="1" type="ORF">G4G71_06565</name>
</gene>
<name>A0A7Z3GP43_9PSED</name>
<accession>A0A7Z3GP43</accession>
<dbReference type="KEGG" id="pmui:G4G71_06565"/>
<protein>
    <submittedName>
        <fullName evidence="1">Uncharacterized protein</fullName>
    </submittedName>
</protein>
<organism evidence="1 2">
    <name type="scientific">Pseudomonas multiresinivorans</name>
    <dbReference type="NCBI Taxonomy" id="95301"/>
    <lineage>
        <taxon>Bacteria</taxon>
        <taxon>Pseudomonadati</taxon>
        <taxon>Pseudomonadota</taxon>
        <taxon>Gammaproteobacteria</taxon>
        <taxon>Pseudomonadales</taxon>
        <taxon>Pseudomonadaceae</taxon>
        <taxon>Pseudomonas</taxon>
    </lineage>
</organism>
<dbReference type="EMBL" id="CP048833">
    <property type="protein sequence ID" value="QJP07563.1"/>
    <property type="molecule type" value="Genomic_DNA"/>
</dbReference>